<dbReference type="InterPro" id="IPR006439">
    <property type="entry name" value="HAD-SF_hydro_IA"/>
</dbReference>
<dbReference type="InterPro" id="IPR023198">
    <property type="entry name" value="PGP-like_dom2"/>
</dbReference>
<protein>
    <recommendedName>
        <fullName evidence="5">phosphoglycolate phosphatase</fullName>
        <ecNumber evidence="5">3.1.3.18</ecNumber>
    </recommendedName>
</protein>
<evidence type="ECO:0000256" key="5">
    <source>
        <dbReference type="ARBA" id="ARBA00013078"/>
    </source>
</evidence>
<dbReference type="AlphaFoldDB" id="A0A2A7S4T3"/>
<evidence type="ECO:0000313" key="12">
    <source>
        <dbReference type="Proteomes" id="UP000220629"/>
    </source>
</evidence>
<dbReference type="EC" id="3.1.3.18" evidence="5"/>
<dbReference type="RefSeq" id="WP_098154099.1">
    <property type="nucleotide sequence ID" value="NZ_CP065595.1"/>
</dbReference>
<dbReference type="Pfam" id="PF13419">
    <property type="entry name" value="HAD_2"/>
    <property type="match status" value="1"/>
</dbReference>
<comment type="similarity">
    <text evidence="4">Belongs to the HAD-like hydrolase superfamily. CbbY/CbbZ/Gph/YieH family.</text>
</comment>
<keyword evidence="6" id="KW-0479">Metal-binding</keyword>
<gene>
    <name evidence="11" type="primary">gph</name>
    <name evidence="11" type="ORF">CRM94_29865</name>
</gene>
<dbReference type="InterPro" id="IPR023214">
    <property type="entry name" value="HAD_sf"/>
</dbReference>
<sequence length="251" mass="26620">MTRSASRPLGQPPVQLDPLDPLDRQAGVEAVVFDLDGTLVDTAPDITAAVNRLLATHGLPPQTVRFVEQFIGEGSFGLIDKLYRGLGLHFEPARVAADVETYLAIYRRHPVAHATVYADALAAIPALHAAGLRLGICTNKAQGLALAVLEHFGIARYFTAVVGGDTLAERKPHPRHLLATLEQLEASPSRTLYVGDTRIDAQCADAAGVRCLIVNWGTGPGVPVAAGARLESFTELVTRCAALNAPREPGA</sequence>
<dbReference type="GO" id="GO:0046872">
    <property type="term" value="F:metal ion binding"/>
    <property type="evidence" value="ECO:0007669"/>
    <property type="project" value="UniProtKB-KW"/>
</dbReference>
<keyword evidence="9" id="KW-0119">Carbohydrate metabolism</keyword>
<keyword evidence="8" id="KW-0460">Magnesium</keyword>
<organism evidence="11 12">
    <name type="scientific">Burkholderia gladioli</name>
    <name type="common">Pseudomonas marginata</name>
    <name type="synonym">Phytomonas marginata</name>
    <dbReference type="NCBI Taxonomy" id="28095"/>
    <lineage>
        <taxon>Bacteria</taxon>
        <taxon>Pseudomonadati</taxon>
        <taxon>Pseudomonadota</taxon>
        <taxon>Betaproteobacteria</taxon>
        <taxon>Burkholderiales</taxon>
        <taxon>Burkholderiaceae</taxon>
        <taxon>Burkholderia</taxon>
    </lineage>
</organism>
<evidence type="ECO:0000313" key="11">
    <source>
        <dbReference type="EMBL" id="PEH38581.1"/>
    </source>
</evidence>
<dbReference type="NCBIfam" id="TIGR01549">
    <property type="entry name" value="HAD-SF-IA-v1"/>
    <property type="match status" value="1"/>
</dbReference>
<evidence type="ECO:0000256" key="1">
    <source>
        <dbReference type="ARBA" id="ARBA00000830"/>
    </source>
</evidence>
<dbReference type="GO" id="GO:0006281">
    <property type="term" value="P:DNA repair"/>
    <property type="evidence" value="ECO:0007669"/>
    <property type="project" value="TreeGrafter"/>
</dbReference>
<evidence type="ECO:0000256" key="3">
    <source>
        <dbReference type="ARBA" id="ARBA00004818"/>
    </source>
</evidence>
<comment type="pathway">
    <text evidence="3">Organic acid metabolism; glycolate biosynthesis; glycolate from 2-phosphoglycolate: step 1/1.</text>
</comment>
<comment type="cofactor">
    <cofactor evidence="2">
        <name>Mg(2+)</name>
        <dbReference type="ChEBI" id="CHEBI:18420"/>
    </cofactor>
</comment>
<comment type="caution">
    <text evidence="11">The sequence shown here is derived from an EMBL/GenBank/DDBJ whole genome shotgun (WGS) entry which is preliminary data.</text>
</comment>
<dbReference type="PANTHER" id="PTHR43434:SF1">
    <property type="entry name" value="PHOSPHOGLYCOLATE PHOSPHATASE"/>
    <property type="match status" value="1"/>
</dbReference>
<evidence type="ECO:0000256" key="10">
    <source>
        <dbReference type="SAM" id="MobiDB-lite"/>
    </source>
</evidence>
<dbReference type="InterPro" id="IPR036412">
    <property type="entry name" value="HAD-like_sf"/>
</dbReference>
<dbReference type="InterPro" id="IPR041492">
    <property type="entry name" value="HAD_2"/>
</dbReference>
<evidence type="ECO:0000256" key="2">
    <source>
        <dbReference type="ARBA" id="ARBA00001946"/>
    </source>
</evidence>
<dbReference type="GO" id="GO:0005975">
    <property type="term" value="P:carbohydrate metabolic process"/>
    <property type="evidence" value="ECO:0007669"/>
    <property type="project" value="InterPro"/>
</dbReference>
<dbReference type="SFLD" id="SFLDG01135">
    <property type="entry name" value="C1.5.6:_HAD__Beta-PGM__Phospha"/>
    <property type="match status" value="1"/>
</dbReference>
<dbReference type="Gene3D" id="3.40.50.1000">
    <property type="entry name" value="HAD superfamily/HAD-like"/>
    <property type="match status" value="1"/>
</dbReference>
<dbReference type="PANTHER" id="PTHR43434">
    <property type="entry name" value="PHOSPHOGLYCOLATE PHOSPHATASE"/>
    <property type="match status" value="1"/>
</dbReference>
<feature type="compositionally biased region" description="Low complexity" evidence="10">
    <location>
        <begin position="8"/>
        <end position="19"/>
    </location>
</feature>
<feature type="region of interest" description="Disordered" evidence="10">
    <location>
        <begin position="1"/>
        <end position="20"/>
    </location>
</feature>
<proteinExistence type="inferred from homology"/>
<dbReference type="EMBL" id="PDDY01000004">
    <property type="protein sequence ID" value="PEH38581.1"/>
    <property type="molecule type" value="Genomic_DNA"/>
</dbReference>
<dbReference type="NCBIfam" id="TIGR01449">
    <property type="entry name" value="PGP_bact"/>
    <property type="match status" value="1"/>
</dbReference>
<evidence type="ECO:0000256" key="6">
    <source>
        <dbReference type="ARBA" id="ARBA00022723"/>
    </source>
</evidence>
<evidence type="ECO:0000256" key="9">
    <source>
        <dbReference type="ARBA" id="ARBA00023277"/>
    </source>
</evidence>
<comment type="catalytic activity">
    <reaction evidence="1">
        <text>2-phosphoglycolate + H2O = glycolate + phosphate</text>
        <dbReference type="Rhea" id="RHEA:14369"/>
        <dbReference type="ChEBI" id="CHEBI:15377"/>
        <dbReference type="ChEBI" id="CHEBI:29805"/>
        <dbReference type="ChEBI" id="CHEBI:43474"/>
        <dbReference type="ChEBI" id="CHEBI:58033"/>
        <dbReference type="EC" id="3.1.3.18"/>
    </reaction>
</comment>
<dbReference type="InterPro" id="IPR050155">
    <property type="entry name" value="HAD-like_hydrolase_sf"/>
</dbReference>
<keyword evidence="7" id="KW-0378">Hydrolase</keyword>
<dbReference type="Gene3D" id="1.10.150.240">
    <property type="entry name" value="Putative phosphatase, domain 2"/>
    <property type="match status" value="1"/>
</dbReference>
<evidence type="ECO:0000256" key="8">
    <source>
        <dbReference type="ARBA" id="ARBA00022842"/>
    </source>
</evidence>
<name>A0A2A7S4T3_BURGA</name>
<accession>A0A2A7S4T3</accession>
<evidence type="ECO:0000256" key="4">
    <source>
        <dbReference type="ARBA" id="ARBA00006171"/>
    </source>
</evidence>
<dbReference type="PRINTS" id="PR00413">
    <property type="entry name" value="HADHALOGNASE"/>
</dbReference>
<dbReference type="SFLD" id="SFLDG01129">
    <property type="entry name" value="C1.5:_HAD__Beta-PGM__Phosphata"/>
    <property type="match status" value="1"/>
</dbReference>
<dbReference type="SUPFAM" id="SSF56784">
    <property type="entry name" value="HAD-like"/>
    <property type="match status" value="1"/>
</dbReference>
<dbReference type="GO" id="GO:0005829">
    <property type="term" value="C:cytosol"/>
    <property type="evidence" value="ECO:0007669"/>
    <property type="project" value="TreeGrafter"/>
</dbReference>
<dbReference type="SFLD" id="SFLDS00003">
    <property type="entry name" value="Haloacid_Dehalogenase"/>
    <property type="match status" value="1"/>
</dbReference>
<dbReference type="InterPro" id="IPR037512">
    <property type="entry name" value="PGPase_prok"/>
</dbReference>
<dbReference type="GO" id="GO:0008967">
    <property type="term" value="F:phosphoglycolate phosphatase activity"/>
    <property type="evidence" value="ECO:0007669"/>
    <property type="project" value="UniProtKB-EC"/>
</dbReference>
<dbReference type="Proteomes" id="UP000220629">
    <property type="component" value="Unassembled WGS sequence"/>
</dbReference>
<reference evidence="12" key="1">
    <citation type="submission" date="2017-09" db="EMBL/GenBank/DDBJ databases">
        <title>FDA dAtabase for Regulatory Grade micrObial Sequences (FDA-ARGOS): Supporting development and validation of Infectious Disease Dx tests.</title>
        <authorList>
            <person name="Minogue T."/>
            <person name="Wolcott M."/>
            <person name="Wasieloski L."/>
            <person name="Aguilar W."/>
            <person name="Moore D."/>
            <person name="Tallon L."/>
            <person name="Sadzewicz L."/>
            <person name="Ott S."/>
            <person name="Zhao X."/>
            <person name="Nagaraj S."/>
            <person name="Vavikolanu K."/>
            <person name="Aluvathingal J."/>
            <person name="Nadendla S."/>
            <person name="Sichtig H."/>
        </authorList>
    </citation>
    <scope>NUCLEOTIDE SEQUENCE [LARGE SCALE GENOMIC DNA]</scope>
    <source>
        <strain evidence="12">FDAARGOS_390</strain>
    </source>
</reference>
<evidence type="ECO:0000256" key="7">
    <source>
        <dbReference type="ARBA" id="ARBA00022801"/>
    </source>
</evidence>